<organism evidence="1 2">
    <name type="scientific">Bacillus haynesii</name>
    <dbReference type="NCBI Taxonomy" id="1925021"/>
    <lineage>
        <taxon>Bacteria</taxon>
        <taxon>Bacillati</taxon>
        <taxon>Bacillota</taxon>
        <taxon>Bacilli</taxon>
        <taxon>Bacillales</taxon>
        <taxon>Bacillaceae</taxon>
        <taxon>Bacillus</taxon>
    </lineage>
</organism>
<comment type="caution">
    <text evidence="1">The sequence shown here is derived from an EMBL/GenBank/DDBJ whole genome shotgun (WGS) entry which is preliminary data.</text>
</comment>
<gene>
    <name evidence="1" type="ORF">BTA31_12260</name>
</gene>
<name>A0ABX3I6G0_9BACI</name>
<sequence>MSNTKQGFSNRMSNRLDISYEQGGRNCLFVMNKGDGRDFCQDASAGFLEKYAVKYILHDRL</sequence>
<proteinExistence type="predicted"/>
<dbReference type="Proteomes" id="UP000187046">
    <property type="component" value="Unassembled WGS sequence"/>
</dbReference>
<dbReference type="EMBL" id="MRBL01000013">
    <property type="protein sequence ID" value="OMI27265.1"/>
    <property type="molecule type" value="Genomic_DNA"/>
</dbReference>
<accession>A0ABX3I6G0</accession>
<reference evidence="1 2" key="1">
    <citation type="submission" date="2016-12" db="EMBL/GenBank/DDBJ databases">
        <title>Bacillus phylogenomics.</title>
        <authorList>
            <person name="Dunlap C."/>
        </authorList>
    </citation>
    <scope>NUCLEOTIDE SEQUENCE [LARGE SCALE GENOMIC DNA]</scope>
    <source>
        <strain evidence="1 2">NRRL B-41327</strain>
    </source>
</reference>
<protein>
    <submittedName>
        <fullName evidence="1">Uncharacterized protein</fullName>
    </submittedName>
</protein>
<evidence type="ECO:0000313" key="1">
    <source>
        <dbReference type="EMBL" id="OMI27265.1"/>
    </source>
</evidence>
<evidence type="ECO:0000313" key="2">
    <source>
        <dbReference type="Proteomes" id="UP000187046"/>
    </source>
</evidence>
<keyword evidence="2" id="KW-1185">Reference proteome</keyword>